<dbReference type="PANTHER" id="PTHR42924">
    <property type="entry name" value="EXONUCLEASE"/>
    <property type="match status" value="1"/>
</dbReference>
<dbReference type="Proteomes" id="UP000612009">
    <property type="component" value="Unassembled WGS sequence"/>
</dbReference>
<dbReference type="InterPro" id="IPR052018">
    <property type="entry name" value="PHP_domain"/>
</dbReference>
<dbReference type="SMART" id="SM00481">
    <property type="entry name" value="POLIIIAc"/>
    <property type="match status" value="1"/>
</dbReference>
<dbReference type="PANTHER" id="PTHR42924:SF3">
    <property type="entry name" value="POLYMERASE_HISTIDINOL PHOSPHATASE N-TERMINAL DOMAIN-CONTAINING PROTEIN"/>
    <property type="match status" value="1"/>
</dbReference>
<dbReference type="SUPFAM" id="SSF89550">
    <property type="entry name" value="PHP domain-like"/>
    <property type="match status" value="1"/>
</dbReference>
<dbReference type="EMBL" id="CAJHIR010000023">
    <property type="protein sequence ID" value="CAD6493238.1"/>
    <property type="molecule type" value="Genomic_DNA"/>
</dbReference>
<reference evidence="2" key="1">
    <citation type="submission" date="2020-10" db="EMBL/GenBank/DDBJ databases">
        <authorList>
            <person name="Hahn C.J."/>
            <person name="Laso-Perez R."/>
            <person name="Vulcano F."/>
            <person name="Vaziourakis K.-M."/>
            <person name="Stokke R."/>
            <person name="Steen I.H."/>
            <person name="Teske A."/>
            <person name="Boetius A."/>
            <person name="Liebeke M."/>
            <person name="Amann R."/>
            <person name="Knittel K."/>
        </authorList>
    </citation>
    <scope>NUCLEOTIDE SEQUENCE</scope>
    <source>
        <strain evidence="2">Gfbio:e3339647-f889-4370-9287-4fb5cb688e4c:AG392J18_GoMArc1</strain>
    </source>
</reference>
<feature type="domain" description="Polymerase/histidinol phosphatase N-terminal" evidence="1">
    <location>
        <begin position="3"/>
        <end position="69"/>
    </location>
</feature>
<gene>
    <name evidence="2" type="ORF">LAKADJCE_00474</name>
</gene>
<protein>
    <submittedName>
        <fullName evidence="2">PHP-associated</fullName>
    </submittedName>
</protein>
<proteinExistence type="predicted"/>
<comment type="caution">
    <text evidence="2">The sequence shown here is derived from an EMBL/GenBank/DDBJ whole genome shotgun (WGS) entry which is preliminary data.</text>
</comment>
<name>A0A811TBV8_9EURY</name>
<dbReference type="CDD" id="cd07432">
    <property type="entry name" value="PHP_HisPPase"/>
    <property type="match status" value="1"/>
</dbReference>
<evidence type="ECO:0000259" key="1">
    <source>
        <dbReference type="SMART" id="SM00481"/>
    </source>
</evidence>
<dbReference type="AlphaFoldDB" id="A0A811TBV8"/>
<dbReference type="Gene3D" id="3.20.20.140">
    <property type="entry name" value="Metal-dependent hydrolases"/>
    <property type="match status" value="1"/>
</dbReference>
<dbReference type="GO" id="GO:0035312">
    <property type="term" value="F:5'-3' DNA exonuclease activity"/>
    <property type="evidence" value="ECO:0007669"/>
    <property type="project" value="TreeGrafter"/>
</dbReference>
<sequence>MIFDFHIHSKYSFDSILEPKKIIKVAKKRGLDGIAITDHNTIKGGLEAEKINKDQDFLVIVGSEISTEVGDIIGLFLSEEIRSRNSMEVVEEIKDQGGIVVLPHPYRGHKLNDEIVRKVDVIEGFNARSSKVENEKSMKLAKRYDKPTIAGSDAHFASEIGRGISTITKKDKNEDMRKLMLKCQIDENNTLSPLYLQSFSQVIKSIKMRKYKTIPLQFIGLIMNLVREKWAKK</sequence>
<organism evidence="2 3">
    <name type="scientific">Candidatus Argoarchaeum ethanivorans</name>
    <dbReference type="NCBI Taxonomy" id="2608793"/>
    <lineage>
        <taxon>Archaea</taxon>
        <taxon>Methanobacteriati</taxon>
        <taxon>Methanobacteriota</taxon>
        <taxon>Stenosarchaea group</taxon>
        <taxon>Methanomicrobia</taxon>
        <taxon>Methanosarcinales</taxon>
        <taxon>Methanosarcinales incertae sedis</taxon>
        <taxon>GOM Arc I cluster</taxon>
        <taxon>Candidatus Argoarchaeum</taxon>
    </lineage>
</organism>
<dbReference type="GO" id="GO:0004534">
    <property type="term" value="F:5'-3' RNA exonuclease activity"/>
    <property type="evidence" value="ECO:0007669"/>
    <property type="project" value="TreeGrafter"/>
</dbReference>
<dbReference type="InterPro" id="IPR003141">
    <property type="entry name" value="Pol/His_phosphatase_N"/>
</dbReference>
<evidence type="ECO:0000313" key="3">
    <source>
        <dbReference type="Proteomes" id="UP000612009"/>
    </source>
</evidence>
<dbReference type="InterPro" id="IPR016195">
    <property type="entry name" value="Pol/histidinol_Pase-like"/>
</dbReference>
<accession>A0A811TBV8</accession>
<evidence type="ECO:0000313" key="2">
    <source>
        <dbReference type="EMBL" id="CAD6493238.1"/>
    </source>
</evidence>
<dbReference type="Pfam" id="PF13263">
    <property type="entry name" value="PHP_C"/>
    <property type="match status" value="1"/>
</dbReference>
<dbReference type="Pfam" id="PF02811">
    <property type="entry name" value="PHP"/>
    <property type="match status" value="1"/>
</dbReference>
<dbReference type="InterPro" id="IPR004013">
    <property type="entry name" value="PHP_dom"/>
</dbReference>